<accession>A0A0D0I4R0</accession>
<evidence type="ECO:0000256" key="1">
    <source>
        <dbReference type="ARBA" id="ARBA00006100"/>
    </source>
</evidence>
<dbReference type="InterPro" id="IPR023404">
    <property type="entry name" value="rSAM_horseshoe"/>
</dbReference>
<dbReference type="PANTHER" id="PTHR13932:SF5">
    <property type="entry name" value="RADICAL S-ADENOSYL METHIONINE DOMAIN-CONTAINING PROTEIN 1, MITOCHONDRIAL"/>
    <property type="match status" value="1"/>
</dbReference>
<keyword evidence="2" id="KW-0349">Heme</keyword>
<dbReference type="CDD" id="cd01335">
    <property type="entry name" value="Radical_SAM"/>
    <property type="match status" value="1"/>
</dbReference>
<dbReference type="EMBL" id="JXQK01000061">
    <property type="protein sequence ID" value="KIP61869.1"/>
    <property type="molecule type" value="Genomic_DNA"/>
</dbReference>
<dbReference type="InterPro" id="IPR010723">
    <property type="entry name" value="HemN_C"/>
</dbReference>
<dbReference type="GO" id="GO:0046872">
    <property type="term" value="F:metal ion binding"/>
    <property type="evidence" value="ECO:0007669"/>
    <property type="project" value="UniProtKB-UniRule"/>
</dbReference>
<keyword evidence="2" id="KW-0479">Metal-binding</keyword>
<dbReference type="SFLD" id="SFLDF00288">
    <property type="entry name" value="HemN-like__clustered_with_nucl"/>
    <property type="match status" value="1"/>
</dbReference>
<keyword evidence="2" id="KW-0004">4Fe-4S</keyword>
<dbReference type="InterPro" id="IPR004559">
    <property type="entry name" value="HemW-like"/>
</dbReference>
<gene>
    <name evidence="4" type="ORF">ST44_08050</name>
</gene>
<sequence>MSGLYVHIPFCKSRCIYCGFYSTTHEELRSRYVDSLCEELRLRRDYLDDRISTIYLGGGTPSQLCQTDIDRIFDAIYKYNKVEDSIEATFECNPDDITESLADYIKSSPINRVSMGAQSFSDDILSFIRRRHNASQIISAVERLRKADVSNISIDLMFGFPQESIQTWRTDIESALNLEVEHISAYSLMYEEGTAMTKLLLENRIKECDEETYLAMYNILIDKLVAAGYEHYEISNFAKSGYRSRHNSNYWNDIPYLGIGASAHSFNRMSRQWNIDDISSYMESISKKTIPAETEFLTKDSRFDDVVMTRLRTCEGIDMTGIKKNFGEDYLAFLYKEAAPHIENGLMTLEGSHLHLTRKGLFVSDSIISDLMHV</sequence>
<dbReference type="AlphaFoldDB" id="A0A0D0I4R0"/>
<dbReference type="PROSITE" id="PS51918">
    <property type="entry name" value="RADICAL_SAM"/>
    <property type="match status" value="1"/>
</dbReference>
<dbReference type="SFLD" id="SFLDF00562">
    <property type="entry name" value="HemN-like__clustered_with_heat"/>
    <property type="match status" value="1"/>
</dbReference>
<comment type="subcellular location">
    <subcellularLocation>
        <location evidence="2">Cytoplasm</location>
    </subcellularLocation>
</comment>
<dbReference type="Pfam" id="PF04055">
    <property type="entry name" value="Radical_SAM"/>
    <property type="match status" value="1"/>
</dbReference>
<dbReference type="Proteomes" id="UP000032046">
    <property type="component" value="Unassembled WGS sequence"/>
</dbReference>
<dbReference type="SFLD" id="SFLDG01065">
    <property type="entry name" value="anaerobic_coproporphyrinogen-I"/>
    <property type="match status" value="1"/>
</dbReference>
<keyword evidence="2" id="KW-0949">S-adenosyl-L-methionine</keyword>
<keyword evidence="5" id="KW-1185">Reference proteome</keyword>
<organism evidence="4 5">
    <name type="scientific">Prevotella pectinovora</name>
    <dbReference type="NCBI Taxonomy" id="1602169"/>
    <lineage>
        <taxon>Bacteria</taxon>
        <taxon>Pseudomonadati</taxon>
        <taxon>Bacteroidota</taxon>
        <taxon>Bacteroidia</taxon>
        <taxon>Bacteroidales</taxon>
        <taxon>Prevotellaceae</taxon>
        <taxon>Prevotella</taxon>
    </lineage>
</organism>
<proteinExistence type="inferred from homology"/>
<dbReference type="InterPro" id="IPR006638">
    <property type="entry name" value="Elp3/MiaA/NifB-like_rSAM"/>
</dbReference>
<dbReference type="InterPro" id="IPR034505">
    <property type="entry name" value="Coproporphyrinogen-III_oxidase"/>
</dbReference>
<dbReference type="SFLD" id="SFLDS00029">
    <property type="entry name" value="Radical_SAM"/>
    <property type="match status" value="1"/>
</dbReference>
<dbReference type="GO" id="GO:0004109">
    <property type="term" value="F:coproporphyrinogen oxidase activity"/>
    <property type="evidence" value="ECO:0007669"/>
    <property type="project" value="InterPro"/>
</dbReference>
<dbReference type="SUPFAM" id="SSF102114">
    <property type="entry name" value="Radical SAM enzymes"/>
    <property type="match status" value="1"/>
</dbReference>
<dbReference type="SFLD" id="SFLDG01082">
    <property type="entry name" value="B12-binding_domain_containing"/>
    <property type="match status" value="1"/>
</dbReference>
<dbReference type="PANTHER" id="PTHR13932">
    <property type="entry name" value="COPROPORPHYRINIGEN III OXIDASE"/>
    <property type="match status" value="1"/>
</dbReference>
<evidence type="ECO:0000313" key="4">
    <source>
        <dbReference type="EMBL" id="KIP61869.1"/>
    </source>
</evidence>
<dbReference type="Pfam" id="PF06969">
    <property type="entry name" value="HemN_C"/>
    <property type="match status" value="1"/>
</dbReference>
<reference evidence="4 5" key="1">
    <citation type="submission" date="2015-01" db="EMBL/GenBank/DDBJ databases">
        <title>Comparative genomics of non-oral Prevotella species.</title>
        <authorList>
            <person name="Accetto T."/>
            <person name="Nograsek B."/>
            <person name="Avgustin G."/>
        </authorList>
    </citation>
    <scope>NUCLEOTIDE SEQUENCE [LARGE SCALE GENOMIC DNA]</scope>
    <source>
        <strain evidence="4 5">P5-119</strain>
    </source>
</reference>
<dbReference type="Gene3D" id="3.80.30.20">
    <property type="entry name" value="tm_1862 like domain"/>
    <property type="match status" value="1"/>
</dbReference>
<comment type="similarity">
    <text evidence="1">Belongs to the anaerobic coproporphyrinogen-III oxidase family. HemW subfamily.</text>
</comment>
<dbReference type="SMART" id="SM00729">
    <property type="entry name" value="Elp3"/>
    <property type="match status" value="1"/>
</dbReference>
<keyword evidence="2" id="KW-0408">Iron</keyword>
<dbReference type="RefSeq" id="WP_042519441.1">
    <property type="nucleotide sequence ID" value="NZ_DBEXRU010000213.1"/>
</dbReference>
<dbReference type="STRING" id="1602171.ST44_08050"/>
<dbReference type="GO" id="GO:0006779">
    <property type="term" value="P:porphyrin-containing compound biosynthetic process"/>
    <property type="evidence" value="ECO:0007669"/>
    <property type="project" value="InterPro"/>
</dbReference>
<keyword evidence="2" id="KW-0963">Cytoplasm</keyword>
<keyword evidence="2" id="KW-0411">Iron-sulfur</keyword>
<evidence type="ECO:0000259" key="3">
    <source>
        <dbReference type="PROSITE" id="PS51918"/>
    </source>
</evidence>
<keyword evidence="2" id="KW-0143">Chaperone</keyword>
<comment type="caution">
    <text evidence="4">The sequence shown here is derived from an EMBL/GenBank/DDBJ whole genome shotgun (WGS) entry which is preliminary data.</text>
</comment>
<protein>
    <recommendedName>
        <fullName evidence="2">Heme chaperone HemW</fullName>
    </recommendedName>
</protein>
<evidence type="ECO:0000313" key="5">
    <source>
        <dbReference type="Proteomes" id="UP000032046"/>
    </source>
</evidence>
<feature type="domain" description="Radical SAM core" evidence="3">
    <location>
        <begin position="1"/>
        <end position="230"/>
    </location>
</feature>
<name>A0A0D0I4R0_9BACT</name>
<comment type="function">
    <text evidence="2">Probably acts as a heme chaperone, transferring heme to an unknown acceptor. Binds one molecule of heme per monomer, possibly covalently. Binds 1 [4Fe-4S] cluster. The cluster is coordinated with 3 cysteines and an exchangeable S-adenosyl-L-methionine.</text>
</comment>
<evidence type="ECO:0000256" key="2">
    <source>
        <dbReference type="RuleBase" id="RU364116"/>
    </source>
</evidence>
<dbReference type="InterPro" id="IPR058240">
    <property type="entry name" value="rSAM_sf"/>
</dbReference>
<dbReference type="InterPro" id="IPR007197">
    <property type="entry name" value="rSAM"/>
</dbReference>
<dbReference type="GO" id="GO:0005737">
    <property type="term" value="C:cytoplasm"/>
    <property type="evidence" value="ECO:0007669"/>
    <property type="project" value="UniProtKB-SubCell"/>
</dbReference>
<dbReference type="NCBIfam" id="TIGR00539">
    <property type="entry name" value="hemN_rel"/>
    <property type="match status" value="1"/>
</dbReference>
<dbReference type="GO" id="GO:0051539">
    <property type="term" value="F:4 iron, 4 sulfur cluster binding"/>
    <property type="evidence" value="ECO:0007669"/>
    <property type="project" value="UniProtKB-UniRule"/>
</dbReference>